<gene>
    <name evidence="11" type="ORF">TRIADDRAFT_53710</name>
</gene>
<feature type="region of interest" description="Disordered" evidence="9">
    <location>
        <begin position="208"/>
        <end position="229"/>
    </location>
</feature>
<dbReference type="CTD" id="6750772"/>
<evidence type="ECO:0000256" key="9">
    <source>
        <dbReference type="SAM" id="MobiDB-lite"/>
    </source>
</evidence>
<feature type="compositionally biased region" description="Gly residues" evidence="9">
    <location>
        <begin position="216"/>
        <end position="229"/>
    </location>
</feature>
<evidence type="ECO:0000256" key="5">
    <source>
        <dbReference type="ARBA" id="ARBA00022884"/>
    </source>
</evidence>
<dbReference type="GO" id="GO:0006397">
    <property type="term" value="P:mRNA processing"/>
    <property type="evidence" value="ECO:0007669"/>
    <property type="project" value="UniProtKB-KW"/>
</dbReference>
<dbReference type="SMART" id="SM00361">
    <property type="entry name" value="RRM_1"/>
    <property type="match status" value="1"/>
</dbReference>
<keyword evidence="12" id="KW-1185">Reference proteome</keyword>
<dbReference type="InParanoid" id="B3RPY3"/>
<evidence type="ECO:0000259" key="10">
    <source>
        <dbReference type="PROSITE" id="PS50102"/>
    </source>
</evidence>
<dbReference type="GO" id="GO:0008380">
    <property type="term" value="P:RNA splicing"/>
    <property type="evidence" value="ECO:0007669"/>
    <property type="project" value="UniProtKB-KW"/>
</dbReference>
<dbReference type="InterPro" id="IPR000504">
    <property type="entry name" value="RRM_dom"/>
</dbReference>
<feature type="domain" description="RRM" evidence="10">
    <location>
        <begin position="129"/>
        <end position="205"/>
    </location>
</feature>
<dbReference type="FunFam" id="3.30.70.330:FF:000375">
    <property type="entry name" value="RNA binding fox-1 homolog 1"/>
    <property type="match status" value="1"/>
</dbReference>
<evidence type="ECO:0000256" key="3">
    <source>
        <dbReference type="ARBA" id="ARBA00022490"/>
    </source>
</evidence>
<dbReference type="InterPro" id="IPR003954">
    <property type="entry name" value="RRM_euk-type"/>
</dbReference>
<dbReference type="PROSITE" id="PS50102">
    <property type="entry name" value="RRM"/>
    <property type="match status" value="1"/>
</dbReference>
<proteinExistence type="predicted"/>
<dbReference type="InterPro" id="IPR047131">
    <property type="entry name" value="RBFOX1-like"/>
</dbReference>
<dbReference type="KEGG" id="tad:TRIADDRAFT_53710"/>
<dbReference type="PhylomeDB" id="B3RPY3"/>
<dbReference type="HOGENOM" id="CLU_878060_0_0_1"/>
<evidence type="ECO:0000313" key="12">
    <source>
        <dbReference type="Proteomes" id="UP000009022"/>
    </source>
</evidence>
<dbReference type="Gene3D" id="3.30.70.330">
    <property type="match status" value="1"/>
</dbReference>
<dbReference type="AlphaFoldDB" id="B3RPY3"/>
<dbReference type="RefSeq" id="XP_002110096.1">
    <property type="nucleotide sequence ID" value="XM_002110060.1"/>
</dbReference>
<protein>
    <recommendedName>
        <fullName evidence="10">RRM domain-containing protein</fullName>
    </recommendedName>
</protein>
<evidence type="ECO:0000256" key="6">
    <source>
        <dbReference type="ARBA" id="ARBA00023187"/>
    </source>
</evidence>
<dbReference type="GO" id="GO:0003729">
    <property type="term" value="F:mRNA binding"/>
    <property type="evidence" value="ECO:0000318"/>
    <property type="project" value="GO_Central"/>
</dbReference>
<dbReference type="InterPro" id="IPR034237">
    <property type="entry name" value="FOX1_RRM"/>
</dbReference>
<dbReference type="OrthoDB" id="5382468at2759"/>
<dbReference type="GO" id="GO:0005634">
    <property type="term" value="C:nucleus"/>
    <property type="evidence" value="ECO:0000318"/>
    <property type="project" value="GO_Central"/>
</dbReference>
<name>B3RPY3_TRIAD</name>
<reference evidence="11 12" key="1">
    <citation type="journal article" date="2008" name="Nature">
        <title>The Trichoplax genome and the nature of placozoans.</title>
        <authorList>
            <person name="Srivastava M."/>
            <person name="Begovic E."/>
            <person name="Chapman J."/>
            <person name="Putnam N.H."/>
            <person name="Hellsten U."/>
            <person name="Kawashima T."/>
            <person name="Kuo A."/>
            <person name="Mitros T."/>
            <person name="Salamov A."/>
            <person name="Carpenter M.L."/>
            <person name="Signorovitch A.Y."/>
            <person name="Moreno M.A."/>
            <person name="Kamm K."/>
            <person name="Grimwood J."/>
            <person name="Schmutz J."/>
            <person name="Shapiro H."/>
            <person name="Grigoriev I.V."/>
            <person name="Buss L.W."/>
            <person name="Schierwater B."/>
            <person name="Dellaporta S.L."/>
            <person name="Rokhsar D.S."/>
        </authorList>
    </citation>
    <scope>NUCLEOTIDE SEQUENCE [LARGE SCALE GENOMIC DNA]</scope>
    <source>
        <strain evidence="11 12">Grell-BS-1999</strain>
    </source>
</reference>
<keyword evidence="6" id="KW-0508">mRNA splicing</keyword>
<accession>B3RPY3</accession>
<dbReference type="eggNOG" id="KOG0125">
    <property type="taxonomic scope" value="Eukaryota"/>
</dbReference>
<dbReference type="SMART" id="SM00360">
    <property type="entry name" value="RRM"/>
    <property type="match status" value="1"/>
</dbReference>
<keyword evidence="5 8" id="KW-0694">RNA-binding</keyword>
<evidence type="ECO:0000256" key="7">
    <source>
        <dbReference type="ARBA" id="ARBA00023242"/>
    </source>
</evidence>
<dbReference type="GeneID" id="6750772"/>
<dbReference type="FunCoup" id="B3RPY3">
    <property type="interactions" value="584"/>
</dbReference>
<dbReference type="CDD" id="cd12407">
    <property type="entry name" value="RRM_FOX1_like"/>
    <property type="match status" value="1"/>
</dbReference>
<dbReference type="GO" id="GO:0007399">
    <property type="term" value="P:nervous system development"/>
    <property type="evidence" value="ECO:0007669"/>
    <property type="project" value="InterPro"/>
</dbReference>
<organism evidence="11 12">
    <name type="scientific">Trichoplax adhaerens</name>
    <name type="common">Trichoplax reptans</name>
    <dbReference type="NCBI Taxonomy" id="10228"/>
    <lineage>
        <taxon>Eukaryota</taxon>
        <taxon>Metazoa</taxon>
        <taxon>Placozoa</taxon>
        <taxon>Uniplacotomia</taxon>
        <taxon>Trichoplacea</taxon>
        <taxon>Trichoplacidae</taxon>
        <taxon>Trichoplax</taxon>
    </lineage>
</organism>
<feature type="compositionally biased region" description="Polar residues" evidence="9">
    <location>
        <begin position="30"/>
        <end position="82"/>
    </location>
</feature>
<keyword evidence="3" id="KW-0963">Cytoplasm</keyword>
<dbReference type="GO" id="GO:0005737">
    <property type="term" value="C:cytoplasm"/>
    <property type="evidence" value="ECO:0000318"/>
    <property type="project" value="GO_Central"/>
</dbReference>
<evidence type="ECO:0000313" key="11">
    <source>
        <dbReference type="EMBL" id="EDV28262.1"/>
    </source>
</evidence>
<evidence type="ECO:0000256" key="4">
    <source>
        <dbReference type="ARBA" id="ARBA00022664"/>
    </source>
</evidence>
<dbReference type="STRING" id="10228.B3RPY3"/>
<keyword evidence="4" id="KW-0507">mRNA processing</keyword>
<dbReference type="Pfam" id="PF00076">
    <property type="entry name" value="RRM_1"/>
    <property type="match status" value="1"/>
</dbReference>
<dbReference type="PANTHER" id="PTHR15597:SF22">
    <property type="entry name" value="RNA-BINDING FOX PROTEIN 1, ISOFORM H"/>
    <property type="match status" value="1"/>
</dbReference>
<dbReference type="InterPro" id="IPR035979">
    <property type="entry name" value="RBD_domain_sf"/>
</dbReference>
<evidence type="ECO:0000256" key="1">
    <source>
        <dbReference type="ARBA" id="ARBA00004123"/>
    </source>
</evidence>
<keyword evidence="7" id="KW-0539">Nucleus</keyword>
<dbReference type="InterPro" id="IPR012677">
    <property type="entry name" value="Nucleotide-bd_a/b_plait_sf"/>
</dbReference>
<dbReference type="SUPFAM" id="SSF54928">
    <property type="entry name" value="RNA-binding domain, RBD"/>
    <property type="match status" value="1"/>
</dbReference>
<evidence type="ECO:0000256" key="8">
    <source>
        <dbReference type="PROSITE-ProRule" id="PRU00176"/>
    </source>
</evidence>
<evidence type="ECO:0000256" key="2">
    <source>
        <dbReference type="ARBA" id="ARBA00004496"/>
    </source>
</evidence>
<dbReference type="EMBL" id="DS985242">
    <property type="protein sequence ID" value="EDV28262.1"/>
    <property type="molecule type" value="Genomic_DNA"/>
</dbReference>
<dbReference type="Proteomes" id="UP000009022">
    <property type="component" value="Unassembled WGS sequence"/>
</dbReference>
<feature type="region of interest" description="Disordered" evidence="9">
    <location>
        <begin position="1"/>
        <end position="129"/>
    </location>
</feature>
<dbReference type="GO" id="GO:0000381">
    <property type="term" value="P:regulation of alternative mRNA splicing, via spliceosome"/>
    <property type="evidence" value="ECO:0000318"/>
    <property type="project" value="GO_Central"/>
</dbReference>
<sequence>MSSVPTAESRISVIPGLDGDLPSERASLPDSLTTKKIVSVINSSSNLEEGSDNVDQINQEESSQMGAQSDNAKSPTETNWNHSHQEPHNDQAGYTYQEQQWDKPHDSYQSQAPKQGKWPAKDDDASNHRRLHVSNIPFRYRDGDLRNMFERFGNIEDVEIIFNERGSKGFGFVTFINPEDAKGAKEDIHGKSVDGRILEVNYATPKAFNAPRGRGGRGGGRRWTGGRGGYDSYREQHGRAPPSYNSNMMPPYEQPYPSHMYEYNPHYQSYGYGRDVNDYGDFRGHRPGASDQHYYENYGDHYNPSSYHHLLGDLQSA</sequence>
<comment type="subcellular location">
    <subcellularLocation>
        <location evidence="2">Cytoplasm</location>
    </subcellularLocation>
    <subcellularLocation>
        <location evidence="1">Nucleus</location>
    </subcellularLocation>
</comment>
<dbReference type="PANTHER" id="PTHR15597">
    <property type="entry name" value="ATAXIN 2-BINDING PROTEIN 1-RELATED"/>
    <property type="match status" value="1"/>
</dbReference>